<evidence type="ECO:0000256" key="4">
    <source>
        <dbReference type="ARBA" id="ARBA00022963"/>
    </source>
</evidence>
<keyword evidence="3" id="KW-0378">Hydrolase</keyword>
<comment type="similarity">
    <text evidence="1">Belongs to the AB hydrolase superfamily. Lipase family.</text>
</comment>
<dbReference type="Pfam" id="PF00561">
    <property type="entry name" value="Abhydrolase_1"/>
    <property type="match status" value="1"/>
</dbReference>
<dbReference type="AlphaFoldDB" id="A0A9P0B2U8"/>
<keyword evidence="2" id="KW-0732">Signal</keyword>
<protein>
    <recommendedName>
        <fullName evidence="11">AB hydrolase-1 domain-containing protein</fullName>
    </recommendedName>
</protein>
<proteinExistence type="inferred from homology"/>
<evidence type="ECO:0008006" key="11">
    <source>
        <dbReference type="Google" id="ProtNLM"/>
    </source>
</evidence>
<keyword evidence="5" id="KW-0443">Lipid metabolism</keyword>
<dbReference type="FunFam" id="3.40.50.1820:FF:000057">
    <property type="entry name" value="Lipase"/>
    <property type="match status" value="1"/>
</dbReference>
<gene>
    <name evidence="9" type="ORF">MELIAE_LOCUS5948</name>
</gene>
<evidence type="ECO:0000313" key="10">
    <source>
        <dbReference type="Proteomes" id="UP001154078"/>
    </source>
</evidence>
<dbReference type="InterPro" id="IPR029058">
    <property type="entry name" value="AB_hydrolase_fold"/>
</dbReference>
<evidence type="ECO:0000256" key="2">
    <source>
        <dbReference type="ARBA" id="ARBA00022729"/>
    </source>
</evidence>
<name>A0A9P0B2U8_BRAAE</name>
<dbReference type="PANTHER" id="PTHR11005">
    <property type="entry name" value="LYSOSOMAL ACID LIPASE-RELATED"/>
    <property type="match status" value="1"/>
</dbReference>
<evidence type="ECO:0000256" key="6">
    <source>
        <dbReference type="ARBA" id="ARBA00023180"/>
    </source>
</evidence>
<organism evidence="9 10">
    <name type="scientific">Brassicogethes aeneus</name>
    <name type="common">Rape pollen beetle</name>
    <name type="synonym">Meligethes aeneus</name>
    <dbReference type="NCBI Taxonomy" id="1431903"/>
    <lineage>
        <taxon>Eukaryota</taxon>
        <taxon>Metazoa</taxon>
        <taxon>Ecdysozoa</taxon>
        <taxon>Arthropoda</taxon>
        <taxon>Hexapoda</taxon>
        <taxon>Insecta</taxon>
        <taxon>Pterygota</taxon>
        <taxon>Neoptera</taxon>
        <taxon>Endopterygota</taxon>
        <taxon>Coleoptera</taxon>
        <taxon>Polyphaga</taxon>
        <taxon>Cucujiformia</taxon>
        <taxon>Nitidulidae</taxon>
        <taxon>Meligethinae</taxon>
        <taxon>Brassicogethes</taxon>
    </lineage>
</organism>
<keyword evidence="10" id="KW-1185">Reference proteome</keyword>
<accession>A0A9P0B2U8</accession>
<feature type="domain" description="Partial AB-hydrolase lipase" evidence="8">
    <location>
        <begin position="290"/>
        <end position="343"/>
    </location>
</feature>
<dbReference type="Proteomes" id="UP001154078">
    <property type="component" value="Chromosome 3"/>
</dbReference>
<dbReference type="InterPro" id="IPR006693">
    <property type="entry name" value="AB_hydrolase_lipase"/>
</dbReference>
<dbReference type="EMBL" id="OV121134">
    <property type="protein sequence ID" value="CAH0554107.1"/>
    <property type="molecule type" value="Genomic_DNA"/>
</dbReference>
<keyword evidence="4" id="KW-0442">Lipid degradation</keyword>
<evidence type="ECO:0000313" key="9">
    <source>
        <dbReference type="EMBL" id="CAH0554107.1"/>
    </source>
</evidence>
<keyword evidence="6" id="KW-0325">Glycoprotein</keyword>
<sequence length="644" mass="71855">MGTIDMPSQVDKIAEITQNGGNIYLVGYSMGTTVSLLYCATNVSHCQNNVKGIIALAPAANLNRVEQPVLYLISLVELLPGIQKIPFDFLLEICQHAPGIGLCDVLFQALLGPSNPNILPQLLPILTYTGNCPVTNKVVNHYAQIINSQGKFRWYDYGYLENFSRYGTFSPPYYETSKIPVQTTLISANKDIITTEPDIEVLYSSLSATKRTWYKLPENSAPAILMNHVDFITGAEVQREQLYSKINAALGDCVLGDLYPDNNVCPTILDYDTIYVNDRCWYDPDVTASVPEIISNHGLSSTSYNVTTWDGYTIEIFRITPLVNTTTKGSILFFPALTRDCRSFLLQGANSLAIYYAYKGWDVWLGNPRGSEYSSNIHFTKDDDRFWDYSFHEMGTIDMPSQVDKIAEITQNSGNIYLIGHSMGTTASFVYCTTNVSHCQNNVKGIIALAANLYRGGQTLFYLLSLAELLQGIIKIEIDSLVERCQNAPGIGICYVLLQDLSGPTNPNILPQLLPIATYTGNCPITKKNVNHAGQIINSQGKFRWYDYGYLENFRRYGTSSPPYYVTSNIPVHTTLISANKDTLTTEPDIEVLYSLLSETKRTWYKLPENSDPDILMNHADFLTGAEVQRQQLYSKINAALGDV</sequence>
<dbReference type="GO" id="GO:0016042">
    <property type="term" value="P:lipid catabolic process"/>
    <property type="evidence" value="ECO:0007669"/>
    <property type="project" value="UniProtKB-KW"/>
</dbReference>
<dbReference type="Gene3D" id="3.40.50.1820">
    <property type="entry name" value="alpha/beta hydrolase"/>
    <property type="match status" value="2"/>
</dbReference>
<evidence type="ECO:0000256" key="5">
    <source>
        <dbReference type="ARBA" id="ARBA00023098"/>
    </source>
</evidence>
<reference evidence="9" key="1">
    <citation type="submission" date="2021-12" db="EMBL/GenBank/DDBJ databases">
        <authorList>
            <person name="King R."/>
        </authorList>
    </citation>
    <scope>NUCLEOTIDE SEQUENCE</scope>
</reference>
<evidence type="ECO:0000259" key="7">
    <source>
        <dbReference type="Pfam" id="PF00561"/>
    </source>
</evidence>
<evidence type="ECO:0000256" key="3">
    <source>
        <dbReference type="ARBA" id="ARBA00022801"/>
    </source>
</evidence>
<dbReference type="SUPFAM" id="SSF53474">
    <property type="entry name" value="alpha/beta-Hydrolases"/>
    <property type="match status" value="2"/>
</dbReference>
<evidence type="ECO:0000259" key="8">
    <source>
        <dbReference type="Pfam" id="PF04083"/>
    </source>
</evidence>
<dbReference type="Pfam" id="PF04083">
    <property type="entry name" value="Abhydro_lipase"/>
    <property type="match status" value="1"/>
</dbReference>
<feature type="domain" description="AB hydrolase-1" evidence="7">
    <location>
        <begin position="356"/>
        <end position="451"/>
    </location>
</feature>
<dbReference type="InterPro" id="IPR000073">
    <property type="entry name" value="AB_hydrolase_1"/>
</dbReference>
<evidence type="ECO:0000256" key="1">
    <source>
        <dbReference type="ARBA" id="ARBA00010701"/>
    </source>
</evidence>
<dbReference type="GO" id="GO:0016787">
    <property type="term" value="F:hydrolase activity"/>
    <property type="evidence" value="ECO:0007669"/>
    <property type="project" value="UniProtKB-KW"/>
</dbReference>
<dbReference type="OrthoDB" id="9974421at2759"/>